<organism evidence="1">
    <name type="scientific">marine sediment metagenome</name>
    <dbReference type="NCBI Taxonomy" id="412755"/>
    <lineage>
        <taxon>unclassified sequences</taxon>
        <taxon>metagenomes</taxon>
        <taxon>ecological metagenomes</taxon>
    </lineage>
</organism>
<accession>X1PXD3</accession>
<reference evidence="1" key="1">
    <citation type="journal article" date="2014" name="Front. Microbiol.">
        <title>High frequency of phylogenetically diverse reductive dehalogenase-homologous genes in deep subseafloor sedimentary metagenomes.</title>
        <authorList>
            <person name="Kawai M."/>
            <person name="Futagami T."/>
            <person name="Toyoda A."/>
            <person name="Takaki Y."/>
            <person name="Nishi S."/>
            <person name="Hori S."/>
            <person name="Arai W."/>
            <person name="Tsubouchi T."/>
            <person name="Morono Y."/>
            <person name="Uchiyama I."/>
            <person name="Ito T."/>
            <person name="Fujiyama A."/>
            <person name="Inagaki F."/>
            <person name="Takami H."/>
        </authorList>
    </citation>
    <scope>NUCLEOTIDE SEQUENCE</scope>
    <source>
        <strain evidence="1">Expedition CK06-06</strain>
    </source>
</reference>
<dbReference type="EMBL" id="BARW01000175">
    <property type="protein sequence ID" value="GAI60568.1"/>
    <property type="molecule type" value="Genomic_DNA"/>
</dbReference>
<comment type="caution">
    <text evidence="1">The sequence shown here is derived from an EMBL/GenBank/DDBJ whole genome shotgun (WGS) entry which is preliminary data.</text>
</comment>
<sequence>MTTQAQAQGLGQFIRWGFTLEHPNDHVAELQHQGELVARFSQLGATEESIQAECALHLVMKHGWDGCLWGR</sequence>
<protein>
    <submittedName>
        <fullName evidence="1">Uncharacterized protein</fullName>
    </submittedName>
</protein>
<evidence type="ECO:0000313" key="1">
    <source>
        <dbReference type="EMBL" id="GAI60568.1"/>
    </source>
</evidence>
<gene>
    <name evidence="1" type="ORF">S12H4_01012</name>
</gene>
<name>X1PXD3_9ZZZZ</name>
<proteinExistence type="predicted"/>
<dbReference type="AlphaFoldDB" id="X1PXD3"/>